<reference evidence="6" key="1">
    <citation type="submission" date="2021-02" db="EMBL/GenBank/DDBJ databases">
        <authorList>
            <person name="Nowell W R."/>
        </authorList>
    </citation>
    <scope>NUCLEOTIDE SEQUENCE</scope>
</reference>
<dbReference type="InterPro" id="IPR000387">
    <property type="entry name" value="Tyr_Pase_dom"/>
</dbReference>
<dbReference type="InterPro" id="IPR016130">
    <property type="entry name" value="Tyr_Pase_AS"/>
</dbReference>
<sequence>MLGITEVIDNLYISGLESRQAILNKGIRCVFNISSECPMQDLGPSVEYEKVSIQDLPTTSIQPYFDRITDRIHQNIQQGKKTLVHCYVGRSRSASIIL</sequence>
<evidence type="ECO:0000256" key="3">
    <source>
        <dbReference type="ARBA" id="ARBA00022801"/>
    </source>
</evidence>
<dbReference type="PANTHER" id="PTHR45961">
    <property type="entry name" value="IP21249P"/>
    <property type="match status" value="1"/>
</dbReference>
<dbReference type="GO" id="GO:0004722">
    <property type="term" value="F:protein serine/threonine phosphatase activity"/>
    <property type="evidence" value="ECO:0007669"/>
    <property type="project" value="UniProtKB-EC"/>
</dbReference>
<dbReference type="Proteomes" id="UP000663881">
    <property type="component" value="Unassembled WGS sequence"/>
</dbReference>
<dbReference type="PROSITE" id="PS50056">
    <property type="entry name" value="TYR_PHOSPHATASE_2"/>
    <property type="match status" value="1"/>
</dbReference>
<dbReference type="InterPro" id="IPR029021">
    <property type="entry name" value="Prot-tyrosine_phosphatase-like"/>
</dbReference>
<organism evidence="6 7">
    <name type="scientific">Adineta steineri</name>
    <dbReference type="NCBI Taxonomy" id="433720"/>
    <lineage>
        <taxon>Eukaryota</taxon>
        <taxon>Metazoa</taxon>
        <taxon>Spiralia</taxon>
        <taxon>Gnathifera</taxon>
        <taxon>Rotifera</taxon>
        <taxon>Eurotatoria</taxon>
        <taxon>Bdelloidea</taxon>
        <taxon>Adinetida</taxon>
        <taxon>Adinetidae</taxon>
        <taxon>Adineta</taxon>
    </lineage>
</organism>
<dbReference type="PANTHER" id="PTHR45961:SF6">
    <property type="entry name" value="IP21249P"/>
    <property type="match status" value="1"/>
</dbReference>
<protein>
    <recommendedName>
        <fullName evidence="2">protein-serine/threonine phosphatase</fullName>
        <ecNumber evidence="2">3.1.3.16</ecNumber>
    </recommendedName>
</protein>
<comment type="caution">
    <text evidence="6">The sequence shown here is derived from an EMBL/GenBank/DDBJ whole genome shotgun (WGS) entry which is preliminary data.</text>
</comment>
<evidence type="ECO:0000256" key="4">
    <source>
        <dbReference type="ARBA" id="ARBA00022912"/>
    </source>
</evidence>
<keyword evidence="4" id="KW-0904">Protein phosphatase</keyword>
<dbReference type="GO" id="GO:0005737">
    <property type="term" value="C:cytoplasm"/>
    <property type="evidence" value="ECO:0007669"/>
    <property type="project" value="TreeGrafter"/>
</dbReference>
<dbReference type="PRINTS" id="PR01910">
    <property type="entry name" value="ADSPHPHTASEB"/>
</dbReference>
<dbReference type="EMBL" id="CAJOAY010018924">
    <property type="protein sequence ID" value="CAF4325725.1"/>
    <property type="molecule type" value="Genomic_DNA"/>
</dbReference>
<feature type="domain" description="Tyrosine specific protein phosphatases" evidence="5">
    <location>
        <begin position="62"/>
        <end position="98"/>
    </location>
</feature>
<evidence type="ECO:0000256" key="2">
    <source>
        <dbReference type="ARBA" id="ARBA00013081"/>
    </source>
</evidence>
<dbReference type="PROSITE" id="PS00383">
    <property type="entry name" value="TYR_PHOSPHATASE_1"/>
    <property type="match status" value="1"/>
</dbReference>
<accession>A0A820JGH3</accession>
<dbReference type="EC" id="3.1.3.16" evidence="2"/>
<keyword evidence="3" id="KW-0378">Hydrolase</keyword>
<dbReference type="InterPro" id="IPR020420">
    <property type="entry name" value="Atypical_DUSP_subfamB"/>
</dbReference>
<dbReference type="InterPro" id="IPR052103">
    <property type="entry name" value="Dual_spec_Phospatases"/>
</dbReference>
<dbReference type="InterPro" id="IPR000340">
    <property type="entry name" value="Dual-sp_phosphatase_cat-dom"/>
</dbReference>
<evidence type="ECO:0000256" key="1">
    <source>
        <dbReference type="ARBA" id="ARBA00008601"/>
    </source>
</evidence>
<feature type="non-terminal residue" evidence="6">
    <location>
        <position position="98"/>
    </location>
</feature>
<dbReference type="SUPFAM" id="SSF52799">
    <property type="entry name" value="(Phosphotyrosine protein) phosphatases II"/>
    <property type="match status" value="1"/>
</dbReference>
<dbReference type="GO" id="GO:0017017">
    <property type="term" value="F:MAP kinase tyrosine/serine/threonine phosphatase activity"/>
    <property type="evidence" value="ECO:0007669"/>
    <property type="project" value="InterPro"/>
</dbReference>
<name>A0A820JGH3_9BILA</name>
<comment type="similarity">
    <text evidence="1">Belongs to the protein-tyrosine phosphatase family. Non-receptor class dual specificity subfamily.</text>
</comment>
<dbReference type="Gene3D" id="3.90.190.10">
    <property type="entry name" value="Protein tyrosine phosphatase superfamily"/>
    <property type="match status" value="1"/>
</dbReference>
<gene>
    <name evidence="6" type="ORF">OKA104_LOCUS47495</name>
</gene>
<dbReference type="Pfam" id="PF00782">
    <property type="entry name" value="DSPc"/>
    <property type="match status" value="1"/>
</dbReference>
<dbReference type="AlphaFoldDB" id="A0A820JGH3"/>
<evidence type="ECO:0000259" key="5">
    <source>
        <dbReference type="PROSITE" id="PS50056"/>
    </source>
</evidence>
<proteinExistence type="inferred from homology"/>
<evidence type="ECO:0000313" key="6">
    <source>
        <dbReference type="EMBL" id="CAF4325725.1"/>
    </source>
</evidence>
<evidence type="ECO:0000313" key="7">
    <source>
        <dbReference type="Proteomes" id="UP000663881"/>
    </source>
</evidence>